<name>A0A2H5QGN6_CITUN</name>
<accession>A0A2H5QGN6</accession>
<keyword evidence="2" id="KW-1185">Reference proteome</keyword>
<proteinExistence type="predicted"/>
<sequence length="135" mass="15720">MKGINDRFQDMVRQKDLLDLKENSDTDITRLVFNRHQENWEKQLAGKKPLLILDDCWNENYNDWINPSCPLEAAAPGNIWLEAFFISTYYLPTKCWLHWQWSPLKWLDWVCSPVRVAGKSPLLGEPVPPGSSGDF</sequence>
<evidence type="ECO:0000313" key="1">
    <source>
        <dbReference type="EMBL" id="GAY63797.1"/>
    </source>
</evidence>
<dbReference type="AlphaFoldDB" id="A0A2H5QGN6"/>
<evidence type="ECO:0008006" key="3">
    <source>
        <dbReference type="Google" id="ProtNLM"/>
    </source>
</evidence>
<dbReference type="EMBL" id="BDQV01000373">
    <property type="protein sequence ID" value="GAY63797.1"/>
    <property type="molecule type" value="Genomic_DNA"/>
</dbReference>
<comment type="caution">
    <text evidence="1">The sequence shown here is derived from an EMBL/GenBank/DDBJ whole genome shotgun (WGS) entry which is preliminary data.</text>
</comment>
<protein>
    <recommendedName>
        <fullName evidence="3">NB-ARC domain-containing protein</fullName>
    </recommendedName>
</protein>
<dbReference type="Proteomes" id="UP000236630">
    <property type="component" value="Unassembled WGS sequence"/>
</dbReference>
<evidence type="ECO:0000313" key="2">
    <source>
        <dbReference type="Proteomes" id="UP000236630"/>
    </source>
</evidence>
<reference evidence="1 2" key="1">
    <citation type="journal article" date="2017" name="Front. Genet.">
        <title>Draft sequencing of the heterozygous diploid genome of Satsuma (Citrus unshiu Marc.) using a hybrid assembly approach.</title>
        <authorList>
            <person name="Shimizu T."/>
            <person name="Tanizawa Y."/>
            <person name="Mochizuki T."/>
            <person name="Nagasaki H."/>
            <person name="Yoshioka T."/>
            <person name="Toyoda A."/>
            <person name="Fujiyama A."/>
            <person name="Kaminuma E."/>
            <person name="Nakamura Y."/>
        </authorList>
    </citation>
    <scope>NUCLEOTIDE SEQUENCE [LARGE SCALE GENOMIC DNA]</scope>
    <source>
        <strain evidence="2">cv. Miyagawa wase</strain>
    </source>
</reference>
<gene>
    <name evidence="1" type="ORF">CUMW_228550</name>
</gene>
<organism evidence="1 2">
    <name type="scientific">Citrus unshiu</name>
    <name type="common">Satsuma mandarin</name>
    <name type="synonym">Citrus nobilis var. unshiu</name>
    <dbReference type="NCBI Taxonomy" id="55188"/>
    <lineage>
        <taxon>Eukaryota</taxon>
        <taxon>Viridiplantae</taxon>
        <taxon>Streptophyta</taxon>
        <taxon>Embryophyta</taxon>
        <taxon>Tracheophyta</taxon>
        <taxon>Spermatophyta</taxon>
        <taxon>Magnoliopsida</taxon>
        <taxon>eudicotyledons</taxon>
        <taxon>Gunneridae</taxon>
        <taxon>Pentapetalae</taxon>
        <taxon>rosids</taxon>
        <taxon>malvids</taxon>
        <taxon>Sapindales</taxon>
        <taxon>Rutaceae</taxon>
        <taxon>Aurantioideae</taxon>
        <taxon>Citrus</taxon>
    </lineage>
</organism>